<dbReference type="OrthoDB" id="9801014at2"/>
<gene>
    <name evidence="2" type="ORF">SAMN05216469_1051</name>
</gene>
<sequence length="157" mass="18252">MTANNNIDIQTGYYKKAAFEEFADMAERESKFLGVPIGVLYTDINDLKKYHDYHSHLMSDVQVRKVALVIQEATECRGEYYRFGSDEFVAVFWGFKKEEFDRYMKSIAEAKERLEKSDVISFAAGECFAESAKDIRLALKTAYERMRADKERYHAGH</sequence>
<dbReference type="SMART" id="SM00267">
    <property type="entry name" value="GGDEF"/>
    <property type="match status" value="1"/>
</dbReference>
<evidence type="ECO:0000313" key="3">
    <source>
        <dbReference type="Proteomes" id="UP000186015"/>
    </source>
</evidence>
<dbReference type="Gene3D" id="3.30.70.270">
    <property type="match status" value="1"/>
</dbReference>
<dbReference type="Pfam" id="PF00990">
    <property type="entry name" value="GGDEF"/>
    <property type="match status" value="1"/>
</dbReference>
<name>A0A1H7JCI5_RUMAL</name>
<reference evidence="2 3" key="1">
    <citation type="submission" date="2016-10" db="EMBL/GenBank/DDBJ databases">
        <authorList>
            <person name="de Groot N.N."/>
        </authorList>
    </citation>
    <scope>NUCLEOTIDE SEQUENCE [LARGE SCALE GENOMIC DNA]</scope>
    <source>
        <strain evidence="2 3">KH2T6</strain>
    </source>
</reference>
<dbReference type="EMBL" id="FOAT01000005">
    <property type="protein sequence ID" value="SEK72236.1"/>
    <property type="molecule type" value="Genomic_DNA"/>
</dbReference>
<dbReference type="NCBIfam" id="TIGR00254">
    <property type="entry name" value="GGDEF"/>
    <property type="match status" value="1"/>
</dbReference>
<dbReference type="InterPro" id="IPR043128">
    <property type="entry name" value="Rev_trsase/Diguanyl_cyclase"/>
</dbReference>
<proteinExistence type="predicted"/>
<dbReference type="InterPro" id="IPR029787">
    <property type="entry name" value="Nucleotide_cyclase"/>
</dbReference>
<feature type="domain" description="GGDEF" evidence="1">
    <location>
        <begin position="35"/>
        <end position="157"/>
    </location>
</feature>
<accession>A0A1H7JCI5</accession>
<dbReference type="SUPFAM" id="SSF55073">
    <property type="entry name" value="Nucleotide cyclase"/>
    <property type="match status" value="1"/>
</dbReference>
<dbReference type="RefSeq" id="WP_074831714.1">
    <property type="nucleotide sequence ID" value="NZ_FOAT01000005.1"/>
</dbReference>
<dbReference type="InterPro" id="IPR000160">
    <property type="entry name" value="GGDEF_dom"/>
</dbReference>
<evidence type="ECO:0000259" key="1">
    <source>
        <dbReference type="PROSITE" id="PS50887"/>
    </source>
</evidence>
<organism evidence="2 3">
    <name type="scientific">Ruminococcus albus</name>
    <dbReference type="NCBI Taxonomy" id="1264"/>
    <lineage>
        <taxon>Bacteria</taxon>
        <taxon>Bacillati</taxon>
        <taxon>Bacillota</taxon>
        <taxon>Clostridia</taxon>
        <taxon>Eubacteriales</taxon>
        <taxon>Oscillospiraceae</taxon>
        <taxon>Ruminococcus</taxon>
    </lineage>
</organism>
<protein>
    <submittedName>
        <fullName evidence="2">Diguanylate cyclase (GGDEF) domain-containing protein</fullName>
    </submittedName>
</protein>
<dbReference type="AlphaFoldDB" id="A0A1H7JCI5"/>
<dbReference type="PROSITE" id="PS50887">
    <property type="entry name" value="GGDEF"/>
    <property type="match status" value="1"/>
</dbReference>
<evidence type="ECO:0000313" key="2">
    <source>
        <dbReference type="EMBL" id="SEK72236.1"/>
    </source>
</evidence>
<dbReference type="Proteomes" id="UP000186015">
    <property type="component" value="Unassembled WGS sequence"/>
</dbReference>